<dbReference type="GO" id="GO:0006986">
    <property type="term" value="P:response to unfolded protein"/>
    <property type="evidence" value="ECO:0007669"/>
    <property type="project" value="InterPro"/>
</dbReference>
<keyword evidence="1" id="KW-0812">Transmembrane</keyword>
<feature type="transmembrane region" description="Helical" evidence="1">
    <location>
        <begin position="52"/>
        <end position="70"/>
    </location>
</feature>
<accession>A0A9P0MRJ1</accession>
<dbReference type="GO" id="GO:0036503">
    <property type="term" value="P:ERAD pathway"/>
    <property type="evidence" value="ECO:0007669"/>
    <property type="project" value="TreeGrafter"/>
</dbReference>
<reference evidence="2" key="1">
    <citation type="submission" date="2022-01" db="EMBL/GenBank/DDBJ databases">
        <authorList>
            <person name="King R."/>
        </authorList>
    </citation>
    <scope>NUCLEOTIDE SEQUENCE</scope>
</reference>
<dbReference type="Pfam" id="PF05571">
    <property type="entry name" value="JAMP"/>
    <property type="match status" value="1"/>
</dbReference>
<dbReference type="EMBL" id="OV725081">
    <property type="protein sequence ID" value="CAH1402369.1"/>
    <property type="molecule type" value="Genomic_DNA"/>
</dbReference>
<dbReference type="InterPro" id="IPR008485">
    <property type="entry name" value="JAMP"/>
</dbReference>
<organism evidence="2 3">
    <name type="scientific">Nezara viridula</name>
    <name type="common">Southern green stink bug</name>
    <name type="synonym">Cimex viridulus</name>
    <dbReference type="NCBI Taxonomy" id="85310"/>
    <lineage>
        <taxon>Eukaryota</taxon>
        <taxon>Metazoa</taxon>
        <taxon>Ecdysozoa</taxon>
        <taxon>Arthropoda</taxon>
        <taxon>Hexapoda</taxon>
        <taxon>Insecta</taxon>
        <taxon>Pterygota</taxon>
        <taxon>Neoptera</taxon>
        <taxon>Paraneoptera</taxon>
        <taxon>Hemiptera</taxon>
        <taxon>Heteroptera</taxon>
        <taxon>Panheteroptera</taxon>
        <taxon>Pentatomomorpha</taxon>
        <taxon>Pentatomoidea</taxon>
        <taxon>Pentatomidae</taxon>
        <taxon>Pentatominae</taxon>
        <taxon>Nezara</taxon>
    </lineage>
</organism>
<dbReference type="PANTHER" id="PTHR12740">
    <property type="entry name" value="JNK1/MAPK8-ASSOCIATED MEMBRANE PROTEIN"/>
    <property type="match status" value="1"/>
</dbReference>
<feature type="transmembrane region" description="Helical" evidence="1">
    <location>
        <begin position="82"/>
        <end position="106"/>
    </location>
</feature>
<keyword evidence="1" id="KW-0472">Membrane</keyword>
<name>A0A9P0MRJ1_NEZVI</name>
<evidence type="ECO:0000313" key="3">
    <source>
        <dbReference type="Proteomes" id="UP001152798"/>
    </source>
</evidence>
<dbReference type="Proteomes" id="UP001152798">
    <property type="component" value="Chromosome 5"/>
</dbReference>
<gene>
    <name evidence="2" type="ORF">NEZAVI_LOCUS11200</name>
</gene>
<keyword evidence="3" id="KW-1185">Reference proteome</keyword>
<dbReference type="AlphaFoldDB" id="A0A9P0MRJ1"/>
<feature type="transmembrane region" description="Helical" evidence="1">
    <location>
        <begin position="208"/>
        <end position="228"/>
    </location>
</feature>
<proteinExistence type="predicted"/>
<feature type="transmembrane region" description="Helical" evidence="1">
    <location>
        <begin position="184"/>
        <end position="202"/>
    </location>
</feature>
<evidence type="ECO:0000256" key="1">
    <source>
        <dbReference type="SAM" id="Phobius"/>
    </source>
</evidence>
<evidence type="ECO:0000313" key="2">
    <source>
        <dbReference type="EMBL" id="CAH1402369.1"/>
    </source>
</evidence>
<dbReference type="PANTHER" id="PTHR12740:SF4">
    <property type="entry name" value="JNK1_MAPK8-ASSOCIATED MEMBRANE PROTEIN"/>
    <property type="match status" value="1"/>
</dbReference>
<protein>
    <submittedName>
        <fullName evidence="2">Uncharacterized protein</fullName>
    </submittedName>
</protein>
<feature type="transmembrane region" description="Helical" evidence="1">
    <location>
        <begin position="155"/>
        <end position="177"/>
    </location>
</feature>
<keyword evidence="1" id="KW-1133">Transmembrane helix</keyword>
<dbReference type="OrthoDB" id="5920264at2759"/>
<dbReference type="GO" id="GO:0031625">
    <property type="term" value="F:ubiquitin protein ligase binding"/>
    <property type="evidence" value="ECO:0007669"/>
    <property type="project" value="TreeGrafter"/>
</dbReference>
<sequence>MTLSYRCPGLYCGRELLSNGSWSDCGACPRGFRANTSSFCVPCSNTPVLYDWLYLGFMTFSPLVLHWFCIDNTTPFRGRLSRGALVLHLSALVETVLAAFSTILVIEPYGKLDLKACPVKSLSDWYTLFHNPRPNYAETLHCTQEAVYPLHTMVFIFYGLCVTIMLLIRPWLVHFFLPKTGGATVYAALYFFPILSLLHAIFGGLIYYTFPYIVIVLSVISNAAHFAFKMDQSMKFHVVSTVTDIRNMIIVLGHWVVHGYGIISLTQLGEPVFHSTLLCLVPLPAIFYIITARFTDPHKLHAD</sequence>
<dbReference type="GO" id="GO:0016020">
    <property type="term" value="C:membrane"/>
    <property type="evidence" value="ECO:0007669"/>
    <property type="project" value="InterPro"/>
</dbReference>
<feature type="transmembrane region" description="Helical" evidence="1">
    <location>
        <begin position="272"/>
        <end position="290"/>
    </location>
</feature>
<feature type="transmembrane region" description="Helical" evidence="1">
    <location>
        <begin position="249"/>
        <end position="266"/>
    </location>
</feature>